<proteinExistence type="predicted"/>
<keyword evidence="3" id="KW-1185">Reference proteome</keyword>
<comment type="caution">
    <text evidence="2">The sequence shown here is derived from an EMBL/GenBank/DDBJ whole genome shotgun (WGS) entry which is preliminary data.</text>
</comment>
<dbReference type="Proteomes" id="UP001266305">
    <property type="component" value="Unassembled WGS sequence"/>
</dbReference>
<organism evidence="2 3">
    <name type="scientific">Saguinus oedipus</name>
    <name type="common">Cotton-top tamarin</name>
    <name type="synonym">Oedipomidas oedipus</name>
    <dbReference type="NCBI Taxonomy" id="9490"/>
    <lineage>
        <taxon>Eukaryota</taxon>
        <taxon>Metazoa</taxon>
        <taxon>Chordata</taxon>
        <taxon>Craniata</taxon>
        <taxon>Vertebrata</taxon>
        <taxon>Euteleostomi</taxon>
        <taxon>Mammalia</taxon>
        <taxon>Eutheria</taxon>
        <taxon>Euarchontoglires</taxon>
        <taxon>Primates</taxon>
        <taxon>Haplorrhini</taxon>
        <taxon>Platyrrhini</taxon>
        <taxon>Cebidae</taxon>
        <taxon>Callitrichinae</taxon>
        <taxon>Saguinus</taxon>
    </lineage>
</organism>
<sequence length="74" mass="8314">MASGVRHEEKPWVKAGCGEENSSLFCKCIQMCIIHRYSQVYDEPSGNETSVSYQASQDTEDSEQESVQNTSCFL</sequence>
<evidence type="ECO:0000256" key="1">
    <source>
        <dbReference type="SAM" id="MobiDB-lite"/>
    </source>
</evidence>
<protein>
    <submittedName>
        <fullName evidence="2">Uncharacterized protein</fullName>
    </submittedName>
</protein>
<feature type="compositionally biased region" description="Polar residues" evidence="1">
    <location>
        <begin position="46"/>
        <end position="57"/>
    </location>
</feature>
<reference evidence="2 3" key="1">
    <citation type="submission" date="2023-05" db="EMBL/GenBank/DDBJ databases">
        <title>B98-5 Cell Line De Novo Hybrid Assembly: An Optical Mapping Approach.</title>
        <authorList>
            <person name="Kananen K."/>
            <person name="Auerbach J.A."/>
            <person name="Kautto E."/>
            <person name="Blachly J.S."/>
        </authorList>
    </citation>
    <scope>NUCLEOTIDE SEQUENCE [LARGE SCALE GENOMIC DNA]</scope>
    <source>
        <strain evidence="2">B95-8</strain>
        <tissue evidence="2">Cell line</tissue>
    </source>
</reference>
<feature type="compositionally biased region" description="Polar residues" evidence="1">
    <location>
        <begin position="65"/>
        <end position="74"/>
    </location>
</feature>
<evidence type="ECO:0000313" key="2">
    <source>
        <dbReference type="EMBL" id="KAK2114896.1"/>
    </source>
</evidence>
<accession>A0ABQ9VZT6</accession>
<evidence type="ECO:0000313" key="3">
    <source>
        <dbReference type="Proteomes" id="UP001266305"/>
    </source>
</evidence>
<gene>
    <name evidence="2" type="ORF">P7K49_005521</name>
</gene>
<name>A0ABQ9VZT6_SAGOE</name>
<dbReference type="EMBL" id="JASSZA010000003">
    <property type="protein sequence ID" value="KAK2114896.1"/>
    <property type="molecule type" value="Genomic_DNA"/>
</dbReference>
<feature type="region of interest" description="Disordered" evidence="1">
    <location>
        <begin position="44"/>
        <end position="74"/>
    </location>
</feature>